<evidence type="ECO:0000313" key="1">
    <source>
        <dbReference type="EMBL" id="KAF0317571.1"/>
    </source>
</evidence>
<reference evidence="1 2" key="1">
    <citation type="submission" date="2019-12" db="EMBL/GenBank/DDBJ databases">
        <title>A genome sequence resource for the geographically widespread anthracnose pathogen Colletotrichum asianum.</title>
        <authorList>
            <person name="Meng Y."/>
        </authorList>
    </citation>
    <scope>NUCLEOTIDE SEQUENCE [LARGE SCALE GENOMIC DNA]</scope>
    <source>
        <strain evidence="1 2">ICMP 18580</strain>
    </source>
</reference>
<protein>
    <submittedName>
        <fullName evidence="1">Uncharacterized protein</fullName>
    </submittedName>
</protein>
<evidence type="ECO:0000313" key="2">
    <source>
        <dbReference type="Proteomes" id="UP000434172"/>
    </source>
</evidence>
<dbReference type="EMBL" id="WOWK01000127">
    <property type="protein sequence ID" value="KAF0317571.1"/>
    <property type="molecule type" value="Genomic_DNA"/>
</dbReference>
<sequence>MPSSLEASAHISEGIGGLLAAPSSRGLANVSHWVGPIASAPISNPPCWARKGIVWCRPTGNPFVLRGLLAVPQLIPDRSKISTATGPGTQIKGMRLANIAFGSWWACLPVVVESFDRQMSKSPWDRPGAIKRSVGKWMRRTWCKGTLSWHSQDCPGYNVSDEVRLDV</sequence>
<gene>
    <name evidence="1" type="ORF">GQ607_015177</name>
</gene>
<proteinExistence type="predicted"/>
<name>A0A8H3W1T9_9PEZI</name>
<accession>A0A8H3W1T9</accession>
<keyword evidence="2" id="KW-1185">Reference proteome</keyword>
<dbReference type="AlphaFoldDB" id="A0A8H3W1T9"/>
<organism evidence="1 2">
    <name type="scientific">Colletotrichum asianum</name>
    <dbReference type="NCBI Taxonomy" id="702518"/>
    <lineage>
        <taxon>Eukaryota</taxon>
        <taxon>Fungi</taxon>
        <taxon>Dikarya</taxon>
        <taxon>Ascomycota</taxon>
        <taxon>Pezizomycotina</taxon>
        <taxon>Sordariomycetes</taxon>
        <taxon>Hypocreomycetidae</taxon>
        <taxon>Glomerellales</taxon>
        <taxon>Glomerellaceae</taxon>
        <taxon>Colletotrichum</taxon>
        <taxon>Colletotrichum gloeosporioides species complex</taxon>
    </lineage>
</organism>
<dbReference type="Proteomes" id="UP000434172">
    <property type="component" value="Unassembled WGS sequence"/>
</dbReference>
<comment type="caution">
    <text evidence="1">The sequence shown here is derived from an EMBL/GenBank/DDBJ whole genome shotgun (WGS) entry which is preliminary data.</text>
</comment>